<keyword evidence="3" id="KW-1185">Reference proteome</keyword>
<comment type="caution">
    <text evidence="2">The sequence shown here is derived from an EMBL/GenBank/DDBJ whole genome shotgun (WGS) entry which is preliminary data.</text>
</comment>
<accession>A0A392SNZ2</accession>
<protein>
    <submittedName>
        <fullName evidence="2">Uncharacterized protein</fullName>
    </submittedName>
</protein>
<dbReference type="Proteomes" id="UP000265520">
    <property type="component" value="Unassembled WGS sequence"/>
</dbReference>
<reference evidence="2 3" key="1">
    <citation type="journal article" date="2018" name="Front. Plant Sci.">
        <title>Red Clover (Trifolium pratense) and Zigzag Clover (T. medium) - A Picture of Genomic Similarities and Differences.</title>
        <authorList>
            <person name="Dluhosova J."/>
            <person name="Istvanek J."/>
            <person name="Nedelnik J."/>
            <person name="Repkova J."/>
        </authorList>
    </citation>
    <scope>NUCLEOTIDE SEQUENCE [LARGE SCALE GENOMIC DNA]</scope>
    <source>
        <strain evidence="3">cv. 10/8</strain>
        <tissue evidence="2">Leaf</tissue>
    </source>
</reference>
<organism evidence="2 3">
    <name type="scientific">Trifolium medium</name>
    <dbReference type="NCBI Taxonomy" id="97028"/>
    <lineage>
        <taxon>Eukaryota</taxon>
        <taxon>Viridiplantae</taxon>
        <taxon>Streptophyta</taxon>
        <taxon>Embryophyta</taxon>
        <taxon>Tracheophyta</taxon>
        <taxon>Spermatophyta</taxon>
        <taxon>Magnoliopsida</taxon>
        <taxon>eudicotyledons</taxon>
        <taxon>Gunneridae</taxon>
        <taxon>Pentapetalae</taxon>
        <taxon>rosids</taxon>
        <taxon>fabids</taxon>
        <taxon>Fabales</taxon>
        <taxon>Fabaceae</taxon>
        <taxon>Papilionoideae</taxon>
        <taxon>50 kb inversion clade</taxon>
        <taxon>NPAAA clade</taxon>
        <taxon>Hologalegina</taxon>
        <taxon>IRL clade</taxon>
        <taxon>Trifolieae</taxon>
        <taxon>Trifolium</taxon>
    </lineage>
</organism>
<feature type="region of interest" description="Disordered" evidence="1">
    <location>
        <begin position="1"/>
        <end position="26"/>
    </location>
</feature>
<sequence>MPPRRRNSKSAPPVVVDKISTLPDEV</sequence>
<name>A0A392SNZ2_9FABA</name>
<dbReference type="EMBL" id="LXQA010415756">
    <property type="protein sequence ID" value="MCI50389.1"/>
    <property type="molecule type" value="Genomic_DNA"/>
</dbReference>
<dbReference type="AlphaFoldDB" id="A0A392SNZ2"/>
<evidence type="ECO:0000313" key="3">
    <source>
        <dbReference type="Proteomes" id="UP000265520"/>
    </source>
</evidence>
<proteinExistence type="predicted"/>
<evidence type="ECO:0000256" key="1">
    <source>
        <dbReference type="SAM" id="MobiDB-lite"/>
    </source>
</evidence>
<evidence type="ECO:0000313" key="2">
    <source>
        <dbReference type="EMBL" id="MCI50389.1"/>
    </source>
</evidence>
<feature type="non-terminal residue" evidence="2">
    <location>
        <position position="26"/>
    </location>
</feature>